<keyword evidence="2" id="KW-1185">Reference proteome</keyword>
<gene>
    <name evidence="1" type="ORF">MCOR_23253</name>
</gene>
<dbReference type="AlphaFoldDB" id="A0A6J8C016"/>
<evidence type="ECO:0000313" key="2">
    <source>
        <dbReference type="Proteomes" id="UP000507470"/>
    </source>
</evidence>
<sequence>MATLNLSRDQFYDLYKKLQFRVFINSVVKGRHASSEKVCMEYLEVSAEPHNPLDNKAFIVAHVLPGPSGPVYGRVPKGLQELFYNVDLFSNETGTVYELWWDILSSMEDSHLSLREGDSCVNEYVLECANMTSKPTVDKDEPSKPSRWSRGGGLEQPCQYVIWVGRLILEKVTKDLEELDIPYQVEEIEHAV</sequence>
<proteinExistence type="predicted"/>
<accession>A0A6J8C016</accession>
<name>A0A6J8C016_MYTCO</name>
<protein>
    <submittedName>
        <fullName evidence="1">Uncharacterized protein</fullName>
    </submittedName>
</protein>
<reference evidence="1 2" key="1">
    <citation type="submission" date="2020-06" db="EMBL/GenBank/DDBJ databases">
        <authorList>
            <person name="Li R."/>
            <person name="Bekaert M."/>
        </authorList>
    </citation>
    <scope>NUCLEOTIDE SEQUENCE [LARGE SCALE GENOMIC DNA]</scope>
    <source>
        <strain evidence="2">wild</strain>
    </source>
</reference>
<dbReference type="OrthoDB" id="10446047at2759"/>
<dbReference type="Proteomes" id="UP000507470">
    <property type="component" value="Unassembled WGS sequence"/>
</dbReference>
<evidence type="ECO:0000313" key="1">
    <source>
        <dbReference type="EMBL" id="CAC5387957.1"/>
    </source>
</evidence>
<organism evidence="1 2">
    <name type="scientific">Mytilus coruscus</name>
    <name type="common">Sea mussel</name>
    <dbReference type="NCBI Taxonomy" id="42192"/>
    <lineage>
        <taxon>Eukaryota</taxon>
        <taxon>Metazoa</taxon>
        <taxon>Spiralia</taxon>
        <taxon>Lophotrochozoa</taxon>
        <taxon>Mollusca</taxon>
        <taxon>Bivalvia</taxon>
        <taxon>Autobranchia</taxon>
        <taxon>Pteriomorphia</taxon>
        <taxon>Mytilida</taxon>
        <taxon>Mytiloidea</taxon>
        <taxon>Mytilidae</taxon>
        <taxon>Mytilinae</taxon>
        <taxon>Mytilus</taxon>
    </lineage>
</organism>
<dbReference type="EMBL" id="CACVKT020004087">
    <property type="protein sequence ID" value="CAC5387957.1"/>
    <property type="molecule type" value="Genomic_DNA"/>
</dbReference>